<feature type="region of interest" description="Disordered" evidence="1">
    <location>
        <begin position="1"/>
        <end position="42"/>
    </location>
</feature>
<comment type="caution">
    <text evidence="3">The sequence shown here is derived from an EMBL/GenBank/DDBJ whole genome shotgun (WGS) entry which is preliminary data.</text>
</comment>
<feature type="compositionally biased region" description="Basic and acidic residues" evidence="1">
    <location>
        <begin position="305"/>
        <end position="325"/>
    </location>
</feature>
<feature type="compositionally biased region" description="Basic and acidic residues" evidence="1">
    <location>
        <begin position="183"/>
        <end position="193"/>
    </location>
</feature>
<feature type="region of interest" description="Disordered" evidence="1">
    <location>
        <begin position="573"/>
        <end position="594"/>
    </location>
</feature>
<feature type="non-terminal residue" evidence="3">
    <location>
        <position position="686"/>
    </location>
</feature>
<dbReference type="InterPro" id="IPR051133">
    <property type="entry name" value="Adapter_Engulfment-Domain"/>
</dbReference>
<dbReference type="PANTHER" id="PTHR11232:SF17">
    <property type="entry name" value="CAPON-LIKE PROTEIN"/>
    <property type="match status" value="1"/>
</dbReference>
<feature type="region of interest" description="Disordered" evidence="1">
    <location>
        <begin position="142"/>
        <end position="252"/>
    </location>
</feature>
<evidence type="ECO:0000256" key="1">
    <source>
        <dbReference type="SAM" id="MobiDB-lite"/>
    </source>
</evidence>
<dbReference type="AlphaFoldDB" id="A0A8T0DW54"/>
<dbReference type="OrthoDB" id="10030336at2759"/>
<evidence type="ECO:0000313" key="3">
    <source>
        <dbReference type="EMBL" id="KAF8570861.1"/>
    </source>
</evidence>
<dbReference type="InterPro" id="IPR011993">
    <property type="entry name" value="PH-like_dom_sf"/>
</dbReference>
<protein>
    <recommendedName>
        <fullName evidence="2">PID domain-containing protein</fullName>
    </recommendedName>
</protein>
<dbReference type="SMART" id="SM00462">
    <property type="entry name" value="PTB"/>
    <property type="match status" value="1"/>
</dbReference>
<feature type="domain" description="PID" evidence="2">
    <location>
        <begin position="72"/>
        <end position="143"/>
    </location>
</feature>
<evidence type="ECO:0000313" key="4">
    <source>
        <dbReference type="Proteomes" id="UP000699462"/>
    </source>
</evidence>
<dbReference type="GO" id="GO:0050998">
    <property type="term" value="F:nitric-oxide synthase binding"/>
    <property type="evidence" value="ECO:0007669"/>
    <property type="project" value="TreeGrafter"/>
</dbReference>
<organism evidence="3 4">
    <name type="scientific">Paragonimus westermani</name>
    <dbReference type="NCBI Taxonomy" id="34504"/>
    <lineage>
        <taxon>Eukaryota</taxon>
        <taxon>Metazoa</taxon>
        <taxon>Spiralia</taxon>
        <taxon>Lophotrochozoa</taxon>
        <taxon>Platyhelminthes</taxon>
        <taxon>Trematoda</taxon>
        <taxon>Digenea</taxon>
        <taxon>Plagiorchiida</taxon>
        <taxon>Troglotremata</taxon>
        <taxon>Troglotrematidae</taxon>
        <taxon>Paragonimus</taxon>
    </lineage>
</organism>
<proteinExistence type="predicted"/>
<dbReference type="Pfam" id="PF00640">
    <property type="entry name" value="PID"/>
    <property type="match status" value="1"/>
</dbReference>
<dbReference type="EMBL" id="JTDF01000868">
    <property type="protein sequence ID" value="KAF8570861.1"/>
    <property type="molecule type" value="Genomic_DNA"/>
</dbReference>
<dbReference type="InterPro" id="IPR006020">
    <property type="entry name" value="PTB/PI_dom"/>
</dbReference>
<gene>
    <name evidence="3" type="ORF">P879_00336</name>
</gene>
<feature type="compositionally biased region" description="Polar residues" evidence="1">
    <location>
        <begin position="295"/>
        <end position="304"/>
    </location>
</feature>
<feature type="region of interest" description="Disordered" evidence="1">
    <location>
        <begin position="291"/>
        <end position="421"/>
    </location>
</feature>
<dbReference type="PROSITE" id="PS01179">
    <property type="entry name" value="PID"/>
    <property type="match status" value="1"/>
</dbReference>
<name>A0A8T0DW54_9TREM</name>
<feature type="compositionally biased region" description="Basic residues" evidence="1">
    <location>
        <begin position="399"/>
        <end position="409"/>
    </location>
</feature>
<feature type="compositionally biased region" description="Low complexity" evidence="1">
    <location>
        <begin position="358"/>
        <end position="398"/>
    </location>
</feature>
<dbReference type="PANTHER" id="PTHR11232">
    <property type="entry name" value="PHOSPHOTYROSINE INTERACTION DOMAIN-CONTAINING FAMILY MEMBER"/>
    <property type="match status" value="1"/>
</dbReference>
<accession>A0A8T0DW54</accession>
<sequence length="686" mass="76207">FLFRWPGSRGSSASGHIPGTRAYSDVIPPEDSSANGSSGMVAESETLGTSGSGILGLGLSDASMLGCIHQSNLMLYHPIYRIFYVSHDSQDLNIFSYIARDSRTSVFRCNVFKAYKKLQAMRIVRTVGQAFDVCHRLAMQKQESQDKQEDNLNTTTAPHKISTKSDDSSGEHNSQIKHHAKPSRSESDNKETKGGSNKRKSSRNRIDGRKSKHGRSSNQEHGTSKRSVKDVRTKGNDVLCQPSPTDILPSNLKCDSITTDEVRNTRTKRSGCSTNVNDSLCDILSTFEPVDPIRSNKSPYLNGNSKREKEYRRSKPKDEYADLKNCRKQNMGSRTSCSTCSSGRATDTDSRGKSSHQRSASISDSETESVSRSVTSRGSSSGSSIRNDSRSSSNNSKSRLSKNNKRHAHLNQPSSMKVTRNHVSKIKSSITTQDLVWMLKSGKLSATEKPSFKSELRSLMTGTISSQDLARYSGTGICQSRSVDTTLARELLNESEMQSSGATSNLFLNAMLPKSTTQCHLGIFSPETDLMNWELTERVQDTDRQAVKSTLKSLILPDRCGVLTELPQNGDYSDAVAKQTEQTSTKRHEESNSLEEGQQYIRQLLKQNRDMRCWLTHMADRLQRLELLATTEKPSLKHGPLCNNPVVGGINLGRSIDSIDHRRTSCQMSENVSICENNYTKELNRR</sequence>
<keyword evidence="4" id="KW-1185">Reference proteome</keyword>
<dbReference type="Gene3D" id="2.30.29.30">
    <property type="entry name" value="Pleckstrin-homology domain (PH domain)/Phosphotyrosine-binding domain (PTB)"/>
    <property type="match status" value="1"/>
</dbReference>
<dbReference type="Proteomes" id="UP000699462">
    <property type="component" value="Unassembled WGS sequence"/>
</dbReference>
<dbReference type="SUPFAM" id="SSF50729">
    <property type="entry name" value="PH domain-like"/>
    <property type="match status" value="1"/>
</dbReference>
<evidence type="ECO:0000259" key="2">
    <source>
        <dbReference type="PROSITE" id="PS01179"/>
    </source>
</evidence>
<feature type="compositionally biased region" description="Low complexity" evidence="1">
    <location>
        <begin position="332"/>
        <end position="344"/>
    </location>
</feature>
<reference evidence="3 4" key="1">
    <citation type="submission" date="2019-07" db="EMBL/GenBank/DDBJ databases">
        <title>Annotation for the trematode Paragonimus westermani.</title>
        <authorList>
            <person name="Choi Y.-J."/>
        </authorList>
    </citation>
    <scope>NUCLEOTIDE SEQUENCE [LARGE SCALE GENOMIC DNA]</scope>
    <source>
        <strain evidence="3">180907_Pwestermani</strain>
    </source>
</reference>